<dbReference type="SMART" id="SM00774">
    <property type="entry name" value="WRKY"/>
    <property type="match status" value="1"/>
</dbReference>
<comment type="subcellular location">
    <subcellularLocation>
        <location evidence="1">Nucleus</location>
    </subcellularLocation>
</comment>
<dbReference type="PANTHER" id="PTHR31429:SF84">
    <property type="entry name" value="WRKY TRANSCRIPTION FACTOR WRKY62"/>
    <property type="match status" value="1"/>
</dbReference>
<dbReference type="GO" id="GO:0043565">
    <property type="term" value="F:sequence-specific DNA binding"/>
    <property type="evidence" value="ECO:0007669"/>
    <property type="project" value="InterPro"/>
</dbReference>
<dbReference type="GO" id="GO:0005634">
    <property type="term" value="C:nucleus"/>
    <property type="evidence" value="ECO:0007669"/>
    <property type="project" value="UniProtKB-SubCell"/>
</dbReference>
<dbReference type="SUPFAM" id="SSF118290">
    <property type="entry name" value="WRKY DNA-binding domain"/>
    <property type="match status" value="1"/>
</dbReference>
<accession>A0A8T0VK79</accession>
<keyword evidence="2" id="KW-0805">Transcription regulation</keyword>
<evidence type="ECO:0000259" key="7">
    <source>
        <dbReference type="PROSITE" id="PS50811"/>
    </source>
</evidence>
<evidence type="ECO:0000256" key="4">
    <source>
        <dbReference type="ARBA" id="ARBA00023163"/>
    </source>
</evidence>
<evidence type="ECO:0000256" key="2">
    <source>
        <dbReference type="ARBA" id="ARBA00023015"/>
    </source>
</evidence>
<reference evidence="8" key="1">
    <citation type="submission" date="2020-05" db="EMBL/GenBank/DDBJ databases">
        <title>WGS assembly of Panicum virgatum.</title>
        <authorList>
            <person name="Lovell J.T."/>
            <person name="Jenkins J."/>
            <person name="Shu S."/>
            <person name="Juenger T.E."/>
            <person name="Schmutz J."/>
        </authorList>
    </citation>
    <scope>NUCLEOTIDE SEQUENCE</scope>
    <source>
        <strain evidence="8">AP13</strain>
    </source>
</reference>
<keyword evidence="4" id="KW-0804">Transcription</keyword>
<evidence type="ECO:0000256" key="5">
    <source>
        <dbReference type="ARBA" id="ARBA00023242"/>
    </source>
</evidence>
<evidence type="ECO:0000256" key="3">
    <source>
        <dbReference type="ARBA" id="ARBA00023125"/>
    </source>
</evidence>
<sequence length="340" mass="36852">MLTAEGPGWLSVKSLPEPGGPRRSPAHPSLHSMARRVLAQASRFLPFRDHPPLLLRIFRRTPCHVAMDGDGECSSPTGRAPGLLPLFGPSPAAESPEDKLRRVSEENRRLSGALDAILADHPHLRALAAPPTPSCHVHGNAAPAEVAGGGGVTAEPRSKVRTVCARAEPSDADANHLKDGYQWRKYGQKVTRDNPYPRAYFRCAYAPSCPVKKKVQRSAEDKSMLVATYEGEHNHEQRAQSEYVSDAPTIQLLQQQQQAGSLPCSISINSSGRTITLGLADQRPGSNAEAAAAAEVMTPEFRKVLVDELVNLLKNDPEFMESLTSAVAARVMERIPGQIF</sequence>
<evidence type="ECO:0000313" key="8">
    <source>
        <dbReference type="EMBL" id="KAG2635065.1"/>
    </source>
</evidence>
<dbReference type="AlphaFoldDB" id="A0A8T0VK79"/>
<keyword evidence="3" id="KW-0238">DNA-binding</keyword>
<evidence type="ECO:0000313" key="9">
    <source>
        <dbReference type="Proteomes" id="UP000823388"/>
    </source>
</evidence>
<keyword evidence="9" id="KW-1185">Reference proteome</keyword>
<dbReference type="GO" id="GO:0003700">
    <property type="term" value="F:DNA-binding transcription factor activity"/>
    <property type="evidence" value="ECO:0007669"/>
    <property type="project" value="InterPro"/>
</dbReference>
<keyword evidence="5" id="KW-0539">Nucleus</keyword>
<feature type="domain" description="WRKY" evidence="7">
    <location>
        <begin position="172"/>
        <end position="238"/>
    </location>
</feature>
<dbReference type="Gene3D" id="2.20.25.80">
    <property type="entry name" value="WRKY domain"/>
    <property type="match status" value="1"/>
</dbReference>
<dbReference type="InterPro" id="IPR044810">
    <property type="entry name" value="WRKY_plant"/>
</dbReference>
<dbReference type="EMBL" id="CM029040">
    <property type="protein sequence ID" value="KAG2635065.1"/>
    <property type="molecule type" value="Genomic_DNA"/>
</dbReference>
<organism evidence="8 9">
    <name type="scientific">Panicum virgatum</name>
    <name type="common">Blackwell switchgrass</name>
    <dbReference type="NCBI Taxonomy" id="38727"/>
    <lineage>
        <taxon>Eukaryota</taxon>
        <taxon>Viridiplantae</taxon>
        <taxon>Streptophyta</taxon>
        <taxon>Embryophyta</taxon>
        <taxon>Tracheophyta</taxon>
        <taxon>Spermatophyta</taxon>
        <taxon>Magnoliopsida</taxon>
        <taxon>Liliopsida</taxon>
        <taxon>Poales</taxon>
        <taxon>Poaceae</taxon>
        <taxon>PACMAD clade</taxon>
        <taxon>Panicoideae</taxon>
        <taxon>Panicodae</taxon>
        <taxon>Paniceae</taxon>
        <taxon>Panicinae</taxon>
        <taxon>Panicum</taxon>
        <taxon>Panicum sect. Hiantes</taxon>
    </lineage>
</organism>
<dbReference type="OrthoDB" id="1879341at2759"/>
<dbReference type="InterPro" id="IPR036576">
    <property type="entry name" value="WRKY_dom_sf"/>
</dbReference>
<dbReference type="Proteomes" id="UP000823388">
    <property type="component" value="Chromosome 2N"/>
</dbReference>
<proteinExistence type="predicted"/>
<evidence type="ECO:0000256" key="1">
    <source>
        <dbReference type="ARBA" id="ARBA00004123"/>
    </source>
</evidence>
<name>A0A8T0VK79_PANVG</name>
<dbReference type="Pfam" id="PF03106">
    <property type="entry name" value="WRKY"/>
    <property type="match status" value="1"/>
</dbReference>
<gene>
    <name evidence="8" type="ORF">PVAP13_2NG334200</name>
</gene>
<dbReference type="PANTHER" id="PTHR31429">
    <property type="entry name" value="WRKY TRANSCRIPTION FACTOR 36-RELATED"/>
    <property type="match status" value="1"/>
</dbReference>
<feature type="region of interest" description="Disordered" evidence="6">
    <location>
        <begin position="1"/>
        <end position="30"/>
    </location>
</feature>
<comment type="caution">
    <text evidence="8">The sequence shown here is derived from an EMBL/GenBank/DDBJ whole genome shotgun (WGS) entry which is preliminary data.</text>
</comment>
<evidence type="ECO:0000256" key="6">
    <source>
        <dbReference type="SAM" id="MobiDB-lite"/>
    </source>
</evidence>
<dbReference type="PROSITE" id="PS50811">
    <property type="entry name" value="WRKY"/>
    <property type="match status" value="1"/>
</dbReference>
<protein>
    <recommendedName>
        <fullName evidence="7">WRKY domain-containing protein</fullName>
    </recommendedName>
</protein>
<dbReference type="InterPro" id="IPR003657">
    <property type="entry name" value="WRKY_dom"/>
</dbReference>